<protein>
    <submittedName>
        <fullName evidence="2">Uncharacterized protein</fullName>
    </submittedName>
</protein>
<dbReference type="GeneID" id="37037509"/>
<feature type="compositionally biased region" description="Polar residues" evidence="1">
    <location>
        <begin position="7"/>
        <end position="23"/>
    </location>
</feature>
<accession>A0A316VZ70</accession>
<evidence type="ECO:0000256" key="1">
    <source>
        <dbReference type="SAM" id="MobiDB-lite"/>
    </source>
</evidence>
<evidence type="ECO:0000313" key="2">
    <source>
        <dbReference type="EMBL" id="PWN42916.1"/>
    </source>
</evidence>
<sequence>MAIFALNGSSDPGTNAALSSRGSASLEEEMAGILSQSSAPPQQWWQPLDPSNPPSVASQFPTSQDAVSTFRDWSTTAPASNFVPAEIELSTTHSGALYPTVVKSESTQLENSPPASMRKCYDPTCRERPSQQPFEYTTWFANFVAGFAVYQIVQRDTRGYRRFPTDLFKPSGRLFTGHTKKSGVRRFKRCLDFSESPSITSRLRSCG</sequence>
<reference evidence="2 3" key="1">
    <citation type="journal article" date="2018" name="Mol. Biol. Evol.">
        <title>Broad Genomic Sampling Reveals a Smut Pathogenic Ancestry of the Fungal Clade Ustilaginomycotina.</title>
        <authorList>
            <person name="Kijpornyongpan T."/>
            <person name="Mondo S.J."/>
            <person name="Barry K."/>
            <person name="Sandor L."/>
            <person name="Lee J."/>
            <person name="Lipzen A."/>
            <person name="Pangilinan J."/>
            <person name="LaButti K."/>
            <person name="Hainaut M."/>
            <person name="Henrissat B."/>
            <person name="Grigoriev I.V."/>
            <person name="Spatafora J.W."/>
            <person name="Aime M.C."/>
        </authorList>
    </citation>
    <scope>NUCLEOTIDE SEQUENCE [LARGE SCALE GENOMIC DNA]</scope>
    <source>
        <strain evidence="2 3">MCA 4658</strain>
    </source>
</reference>
<dbReference type="RefSeq" id="XP_025370076.1">
    <property type="nucleotide sequence ID" value="XM_025515639.1"/>
</dbReference>
<dbReference type="Proteomes" id="UP000245783">
    <property type="component" value="Unassembled WGS sequence"/>
</dbReference>
<dbReference type="AlphaFoldDB" id="A0A316VZ70"/>
<keyword evidence="3" id="KW-1185">Reference proteome</keyword>
<organism evidence="2 3">
    <name type="scientific">Ceraceosorus guamensis</name>
    <dbReference type="NCBI Taxonomy" id="1522189"/>
    <lineage>
        <taxon>Eukaryota</taxon>
        <taxon>Fungi</taxon>
        <taxon>Dikarya</taxon>
        <taxon>Basidiomycota</taxon>
        <taxon>Ustilaginomycotina</taxon>
        <taxon>Exobasidiomycetes</taxon>
        <taxon>Ceraceosorales</taxon>
        <taxon>Ceraceosoraceae</taxon>
        <taxon>Ceraceosorus</taxon>
    </lineage>
</organism>
<dbReference type="EMBL" id="KZ819375">
    <property type="protein sequence ID" value="PWN42916.1"/>
    <property type="molecule type" value="Genomic_DNA"/>
</dbReference>
<feature type="compositionally biased region" description="Low complexity" evidence="1">
    <location>
        <begin position="35"/>
        <end position="47"/>
    </location>
</feature>
<evidence type="ECO:0000313" key="3">
    <source>
        <dbReference type="Proteomes" id="UP000245783"/>
    </source>
</evidence>
<name>A0A316VZ70_9BASI</name>
<dbReference type="InParanoid" id="A0A316VZ70"/>
<feature type="region of interest" description="Disordered" evidence="1">
    <location>
        <begin position="1"/>
        <end position="61"/>
    </location>
</feature>
<proteinExistence type="predicted"/>
<gene>
    <name evidence="2" type="ORF">IE81DRAFT_341132</name>
</gene>